<dbReference type="KEGG" id="cms:pCS0033"/>
<dbReference type="Proteomes" id="UP000001318">
    <property type="component" value="Plasmid pCS1"/>
</dbReference>
<keyword evidence="3" id="KW-0614">Plasmid</keyword>
<feature type="signal peptide" evidence="2">
    <location>
        <begin position="1"/>
        <end position="24"/>
    </location>
</feature>
<sequence length="157" mass="15915">MTTAVCIFASGVIGGPLCSVAAHAASLPMNTGPSRTAAVTADQVRAPSDDEASATETYWSDDRLRAAEPDDDIPSSLNTATADSAIVHAVSGSIASVPWVGTLAFIRDGRDKKCSAAAVQSDSGLMVATAGHCLVSDGKFATSVAFTPGWDGKGRPC</sequence>
<proteinExistence type="predicted"/>
<dbReference type="InterPro" id="IPR009003">
    <property type="entry name" value="Peptidase_S1_PA"/>
</dbReference>
<keyword evidence="2" id="KW-0732">Signal</keyword>
<dbReference type="EMBL" id="AM849035">
    <property type="protein sequence ID" value="CAQ03216.1"/>
    <property type="molecule type" value="Genomic_DNA"/>
</dbReference>
<dbReference type="AlphaFoldDB" id="B0RJ27"/>
<evidence type="ECO:0000256" key="1">
    <source>
        <dbReference type="SAM" id="MobiDB-lite"/>
    </source>
</evidence>
<feature type="region of interest" description="Disordered" evidence="1">
    <location>
        <begin position="32"/>
        <end position="73"/>
    </location>
</feature>
<gene>
    <name evidence="3" type="ordered locus">pCS0033</name>
</gene>
<dbReference type="Gene3D" id="2.40.10.10">
    <property type="entry name" value="Trypsin-like serine proteases"/>
    <property type="match status" value="1"/>
</dbReference>
<reference evidence="3 4" key="1">
    <citation type="journal article" date="2008" name="J. Bacteriol.">
        <title>Genome of the actinomycete plant pathogen Clavibacter michiganensis subsp. sepedonicus suggests recent niche adaptation.</title>
        <authorList>
            <person name="Bentley S.D."/>
            <person name="Corton C."/>
            <person name="Brown S.E."/>
            <person name="Barron A."/>
            <person name="Clark L."/>
            <person name="Doggett J."/>
            <person name="Harris B."/>
            <person name="Ormond D."/>
            <person name="Quail M.A."/>
            <person name="May G."/>
            <person name="Francis D."/>
            <person name="Knudson D."/>
            <person name="Parkhill J."/>
            <person name="Ishimaru C.A."/>
        </authorList>
    </citation>
    <scope>NUCLEOTIDE SEQUENCE [LARGE SCALE GENOMIC DNA]</scope>
    <source>
        <strain evidence="4">ATCC 33113 / DSM 20744 / JCM 9667 / LMG 2889 / ICMP 2535 / C-1</strain>
    </source>
</reference>
<accession>B0RJ27</accession>
<dbReference type="SUPFAM" id="SSF50494">
    <property type="entry name" value="Trypsin-like serine proteases"/>
    <property type="match status" value="1"/>
</dbReference>
<dbReference type="HOGENOM" id="CLU_1674814_0_0_11"/>
<feature type="chain" id="PRO_5043904298" evidence="2">
    <location>
        <begin position="25"/>
        <end position="157"/>
    </location>
</feature>
<protein>
    <submittedName>
        <fullName evidence="3">Membrane protein</fullName>
    </submittedName>
</protein>
<dbReference type="InterPro" id="IPR043504">
    <property type="entry name" value="Peptidase_S1_PA_chymotrypsin"/>
</dbReference>
<evidence type="ECO:0000313" key="3">
    <source>
        <dbReference type="EMBL" id="CAQ03216.1"/>
    </source>
</evidence>
<evidence type="ECO:0000256" key="2">
    <source>
        <dbReference type="SAM" id="SignalP"/>
    </source>
</evidence>
<evidence type="ECO:0000313" key="4">
    <source>
        <dbReference type="Proteomes" id="UP000001318"/>
    </source>
</evidence>
<keyword evidence="4" id="KW-1185">Reference proteome</keyword>
<name>B0RJ27_CLASE</name>
<organism evidence="3 4">
    <name type="scientific">Clavibacter sepedonicus</name>
    <name type="common">Clavibacter michiganensis subsp. sepedonicus</name>
    <dbReference type="NCBI Taxonomy" id="31964"/>
    <lineage>
        <taxon>Bacteria</taxon>
        <taxon>Bacillati</taxon>
        <taxon>Actinomycetota</taxon>
        <taxon>Actinomycetes</taxon>
        <taxon>Micrococcales</taxon>
        <taxon>Microbacteriaceae</taxon>
        <taxon>Clavibacter</taxon>
    </lineage>
</organism>
<geneLocation type="plasmid" evidence="3 4">
    <name>pCS1</name>
</geneLocation>